<feature type="region of interest" description="Disordered" evidence="1">
    <location>
        <begin position="72"/>
        <end position="92"/>
    </location>
</feature>
<evidence type="ECO:0000256" key="1">
    <source>
        <dbReference type="SAM" id="MobiDB-lite"/>
    </source>
</evidence>
<comment type="caution">
    <text evidence="2">The sequence shown here is derived from an EMBL/GenBank/DDBJ whole genome shotgun (WGS) entry which is preliminary data.</text>
</comment>
<dbReference type="Pfam" id="PF12318">
    <property type="entry name" value="FAD-SLDH"/>
    <property type="match status" value="1"/>
</dbReference>
<dbReference type="AlphaFoldDB" id="A0A937CTD6"/>
<reference evidence="2 3" key="1">
    <citation type="journal article" date="2017" name="Int. J. Syst. Evol. Microbiol.">
        <title>Ramlibacter monticola sp. nov., isolated from forest soil.</title>
        <authorList>
            <person name="Chaudhary D.K."/>
            <person name="Kim J."/>
        </authorList>
    </citation>
    <scope>NUCLEOTIDE SEQUENCE [LARGE SCALE GENOMIC DNA]</scope>
    <source>
        <strain evidence="2 3">KACC 19175</strain>
    </source>
</reference>
<organism evidence="2 3">
    <name type="scientific">Ramlibacter monticola</name>
    <dbReference type="NCBI Taxonomy" id="1926872"/>
    <lineage>
        <taxon>Bacteria</taxon>
        <taxon>Pseudomonadati</taxon>
        <taxon>Pseudomonadota</taxon>
        <taxon>Betaproteobacteria</taxon>
        <taxon>Burkholderiales</taxon>
        <taxon>Comamonadaceae</taxon>
        <taxon>Ramlibacter</taxon>
    </lineage>
</organism>
<protein>
    <submittedName>
        <fullName evidence="2">Uncharacterized protein</fullName>
    </submittedName>
</protein>
<name>A0A937CTD6_9BURK</name>
<dbReference type="InterPro" id="IPR024651">
    <property type="entry name" value="FAD-SLDH_ssu"/>
</dbReference>
<evidence type="ECO:0000313" key="2">
    <source>
        <dbReference type="EMBL" id="MBL0391504.1"/>
    </source>
</evidence>
<sequence>MSALIPWALAQPVRNADTGAFMALSALLVGRPSLDTALAQRLHDALAAEDAGFAASAQALLAFINERKVDPRNCSGRSTTRSPPRRPCRAGS</sequence>
<dbReference type="EMBL" id="JAEQNE010000002">
    <property type="protein sequence ID" value="MBL0391504.1"/>
    <property type="molecule type" value="Genomic_DNA"/>
</dbReference>
<keyword evidence="3" id="KW-1185">Reference proteome</keyword>
<gene>
    <name evidence="2" type="ORF">JJ685_10175</name>
</gene>
<dbReference type="Proteomes" id="UP000599109">
    <property type="component" value="Unassembled WGS sequence"/>
</dbReference>
<feature type="compositionally biased region" description="Basic residues" evidence="1">
    <location>
        <begin position="83"/>
        <end position="92"/>
    </location>
</feature>
<evidence type="ECO:0000313" key="3">
    <source>
        <dbReference type="Proteomes" id="UP000599109"/>
    </source>
</evidence>
<proteinExistence type="predicted"/>
<accession>A0A937CTD6</accession>